<dbReference type="Proteomes" id="UP000031307">
    <property type="component" value="Unassembled WGS sequence"/>
</dbReference>
<dbReference type="CDD" id="cd00885">
    <property type="entry name" value="cinA"/>
    <property type="match status" value="1"/>
</dbReference>
<dbReference type="InterPro" id="IPR008136">
    <property type="entry name" value="CinA_C"/>
</dbReference>
<dbReference type="InterPro" id="IPR041424">
    <property type="entry name" value="CinA_KH"/>
</dbReference>
<evidence type="ECO:0000313" key="3">
    <source>
        <dbReference type="EMBL" id="KIA76439.1"/>
    </source>
</evidence>
<dbReference type="InterPro" id="IPR036653">
    <property type="entry name" value="CinA-like_C"/>
</dbReference>
<dbReference type="Pfam" id="PF00994">
    <property type="entry name" value="MoCF_biosynth"/>
    <property type="match status" value="1"/>
</dbReference>
<dbReference type="Gene3D" id="3.40.980.10">
    <property type="entry name" value="MoaB/Mog-like domain"/>
    <property type="match status" value="1"/>
</dbReference>
<dbReference type="Gene3D" id="3.90.950.20">
    <property type="entry name" value="CinA-like"/>
    <property type="match status" value="1"/>
</dbReference>
<dbReference type="SMART" id="SM00852">
    <property type="entry name" value="MoCF_biosynth"/>
    <property type="match status" value="1"/>
</dbReference>
<reference evidence="3 4" key="1">
    <citation type="journal article" date="2014" name="Mol. Biol. Evol.">
        <title>Massive expansion of Ubiquitination-related gene families within the Chlamydiae.</title>
        <authorList>
            <person name="Domman D."/>
            <person name="Collingro A."/>
            <person name="Lagkouvardos I."/>
            <person name="Gehre L."/>
            <person name="Weinmaier T."/>
            <person name="Rattei T."/>
            <person name="Subtil A."/>
            <person name="Horn M."/>
        </authorList>
    </citation>
    <scope>NUCLEOTIDE SEQUENCE [LARGE SCALE GENOMIC DNA]</scope>
    <source>
        <strain evidence="3 4">OEW1</strain>
    </source>
</reference>
<dbReference type="PANTHER" id="PTHR13939:SF0">
    <property type="entry name" value="NMN AMIDOHYDROLASE-LIKE PROTEIN YFAY"/>
    <property type="match status" value="1"/>
</dbReference>
<organism evidence="3 4">
    <name type="scientific">Parachlamydia acanthamoebae</name>
    <dbReference type="NCBI Taxonomy" id="83552"/>
    <lineage>
        <taxon>Bacteria</taxon>
        <taxon>Pseudomonadati</taxon>
        <taxon>Chlamydiota</taxon>
        <taxon>Chlamydiia</taxon>
        <taxon>Parachlamydiales</taxon>
        <taxon>Parachlamydiaceae</taxon>
        <taxon>Parachlamydia</taxon>
    </lineage>
</organism>
<dbReference type="SUPFAM" id="SSF53218">
    <property type="entry name" value="Molybdenum cofactor biosynthesis proteins"/>
    <property type="match status" value="1"/>
</dbReference>
<sequence>MTMDKKENIEILAIGTEILTGHTVNTNAAYIAKHLMDINLEVSRQIVAPDAGERLKAILTEIVARASLVIVTGGLGPTCDDNTRQIVAQLLGCSFRFDEEIAAELAQRYGANLMSLKDQATVLHPAIILKNAIGTAPGFIVQKNQTTVILLPGIPEEMKVMLGQVLDYLKSHFLDGVKTFTRKCNFFGLTESTVDVFLKQLQSNYPEVEFGIYSSQGVLTVQVTKKSEQKDPTLLLLDTLIQTIKNTFSGHFFDTPSNTIEEAIHNLFCQHNWTLSCAESCTGGQLASALTYFPGSSEYFLGGIVPYSNTQKIHILGVTPKSIEEDGAVSARVVSQMAENMLTLANSDYSLAVSGIAGPNGGTTEKPVGTIWAAIAQRGRPPFVWEFLAKGNRQLIIKKTINTILGQLLKICHQRLGEK</sequence>
<evidence type="ECO:0000259" key="2">
    <source>
        <dbReference type="SMART" id="SM00852"/>
    </source>
</evidence>
<dbReference type="Pfam" id="PF02464">
    <property type="entry name" value="CinA"/>
    <property type="match status" value="1"/>
</dbReference>
<dbReference type="AlphaFoldDB" id="A0A0C1EIK6"/>
<dbReference type="InterPro" id="IPR001453">
    <property type="entry name" value="MoaB/Mog_dom"/>
</dbReference>
<gene>
    <name evidence="3" type="primary">cinA</name>
    <name evidence="3" type="ORF">DB43_AG00170</name>
</gene>
<dbReference type="Pfam" id="PF18146">
    <property type="entry name" value="CinA_KH"/>
    <property type="match status" value="1"/>
</dbReference>
<dbReference type="HAMAP" id="MF_00226_B">
    <property type="entry name" value="CinA_B"/>
    <property type="match status" value="1"/>
</dbReference>
<dbReference type="NCBIfam" id="TIGR00199">
    <property type="entry name" value="PncC_domain"/>
    <property type="match status" value="1"/>
</dbReference>
<comment type="caution">
    <text evidence="3">The sequence shown here is derived from an EMBL/GenBank/DDBJ whole genome shotgun (WGS) entry which is preliminary data.</text>
</comment>
<evidence type="ECO:0000256" key="1">
    <source>
        <dbReference type="HAMAP-Rule" id="MF_00226"/>
    </source>
</evidence>
<evidence type="ECO:0000313" key="4">
    <source>
        <dbReference type="Proteomes" id="UP000031307"/>
    </source>
</evidence>
<dbReference type="PIRSF" id="PIRSF006728">
    <property type="entry name" value="CinA"/>
    <property type="match status" value="1"/>
</dbReference>
<dbReference type="PANTHER" id="PTHR13939">
    <property type="entry name" value="NICOTINAMIDE-NUCLEOTIDE AMIDOHYDROLASE PNCC"/>
    <property type="match status" value="1"/>
</dbReference>
<dbReference type="SUPFAM" id="SSF142433">
    <property type="entry name" value="CinA-like"/>
    <property type="match status" value="1"/>
</dbReference>
<feature type="domain" description="MoaB/Mog" evidence="2">
    <location>
        <begin position="10"/>
        <end position="172"/>
    </location>
</feature>
<proteinExistence type="inferred from homology"/>
<dbReference type="PATRIC" id="fig|83552.4.peg.2410"/>
<dbReference type="InterPro" id="IPR050101">
    <property type="entry name" value="CinA"/>
</dbReference>
<accession>A0A0C1EIK6</accession>
<dbReference type="InterPro" id="IPR036425">
    <property type="entry name" value="MoaB/Mog-like_dom_sf"/>
</dbReference>
<comment type="similarity">
    <text evidence="1">Belongs to the CinA family.</text>
</comment>
<protein>
    <recommendedName>
        <fullName evidence="1">CinA-like protein</fullName>
    </recommendedName>
</protein>
<name>A0A0C1EIK6_9BACT</name>
<dbReference type="NCBIfam" id="TIGR00200">
    <property type="entry name" value="cinA_nterm"/>
    <property type="match status" value="1"/>
</dbReference>
<dbReference type="EMBL" id="JSAM01000117">
    <property type="protein sequence ID" value="KIA76439.1"/>
    <property type="molecule type" value="Genomic_DNA"/>
</dbReference>
<dbReference type="InterPro" id="IPR008135">
    <property type="entry name" value="Competence-induced_CinA"/>
</dbReference>